<dbReference type="Gene3D" id="1.25.40.10">
    <property type="entry name" value="Tetratricopeptide repeat domain"/>
    <property type="match status" value="1"/>
</dbReference>
<protein>
    <submittedName>
        <fullName evidence="2">Uncharacterized protein</fullName>
    </submittedName>
</protein>
<dbReference type="AlphaFoldDB" id="A0A1H6CAX3"/>
<accession>A0A1H6CAX3</accession>
<dbReference type="EMBL" id="FNVA01000009">
    <property type="protein sequence ID" value="SEG69556.1"/>
    <property type="molecule type" value="Genomic_DNA"/>
</dbReference>
<gene>
    <name evidence="2" type="ORF">SAMN05421819_4360</name>
</gene>
<proteinExistence type="predicted"/>
<feature type="region of interest" description="Disordered" evidence="1">
    <location>
        <begin position="97"/>
        <end position="129"/>
    </location>
</feature>
<dbReference type="Proteomes" id="UP000236728">
    <property type="component" value="Unassembled WGS sequence"/>
</dbReference>
<dbReference type="InterPro" id="IPR011990">
    <property type="entry name" value="TPR-like_helical_dom_sf"/>
</dbReference>
<reference evidence="2 3" key="1">
    <citation type="submission" date="2016-10" db="EMBL/GenBank/DDBJ databases">
        <authorList>
            <person name="de Groot N.N."/>
        </authorList>
    </citation>
    <scope>NUCLEOTIDE SEQUENCE [LARGE SCALE GENOMIC DNA]</scope>
    <source>
        <strain evidence="2 3">DSM 22489</strain>
    </source>
</reference>
<evidence type="ECO:0000313" key="3">
    <source>
        <dbReference type="Proteomes" id="UP000236728"/>
    </source>
</evidence>
<name>A0A1H6CAX3_9BACT</name>
<evidence type="ECO:0000256" key="1">
    <source>
        <dbReference type="SAM" id="MobiDB-lite"/>
    </source>
</evidence>
<evidence type="ECO:0000313" key="2">
    <source>
        <dbReference type="EMBL" id="SEG69556.1"/>
    </source>
</evidence>
<organism evidence="2 3">
    <name type="scientific">Bryocella elongata</name>
    <dbReference type="NCBI Taxonomy" id="863522"/>
    <lineage>
        <taxon>Bacteria</taxon>
        <taxon>Pseudomonadati</taxon>
        <taxon>Acidobacteriota</taxon>
        <taxon>Terriglobia</taxon>
        <taxon>Terriglobales</taxon>
        <taxon>Acidobacteriaceae</taxon>
        <taxon>Bryocella</taxon>
    </lineage>
</organism>
<sequence>MRVSVASFELRVVSASRVVALAMVGAMVLCASAQKKPKRDDQLSGYDKSARATVLHTANLYTMADATTPPISTVTAGHEVVILSHNGPWVSVLANTDAKEDDDDASRPEFTDPGSNPDPSSGWIRDKGVVSTTTPNGDALIFGYAAQLEAEAAEPHPPKDAASAAHLLYRRVAEYFPNSPLAAEAAYRSADIRWQLDKADISTLPSAREQDAMLRPRLYDGELKRVMKYFPQTPQAAKAAYDLIDDKLCGDWQGLPKCPEMETNLYLKYAQQYAGGPKAAEAMYQAAYRQGALVTLYLVDDNGKRSEAAAKNCQAIADQMKQKYPDSDWTERAMSIAFRVAQGVPIYGNDRS</sequence>
<keyword evidence="3" id="KW-1185">Reference proteome</keyword>
<dbReference type="RefSeq" id="WP_235011779.1">
    <property type="nucleotide sequence ID" value="NZ_FNVA01000009.1"/>
</dbReference>